<dbReference type="Proteomes" id="UP000829685">
    <property type="component" value="Unassembled WGS sequence"/>
</dbReference>
<evidence type="ECO:0000313" key="4">
    <source>
        <dbReference type="EMBL" id="KAI1860466.1"/>
    </source>
</evidence>
<dbReference type="Pfam" id="PF03171">
    <property type="entry name" value="2OG-FeII_Oxy"/>
    <property type="match status" value="1"/>
</dbReference>
<comment type="similarity">
    <text evidence="1 2">Belongs to the iron/ascorbate-dependent oxidoreductase family.</text>
</comment>
<dbReference type="InterPro" id="IPR044861">
    <property type="entry name" value="IPNS-like_FE2OG_OXY"/>
</dbReference>
<dbReference type="GO" id="GO:0044283">
    <property type="term" value="P:small molecule biosynthetic process"/>
    <property type="evidence" value="ECO:0007669"/>
    <property type="project" value="UniProtKB-ARBA"/>
</dbReference>
<dbReference type="PRINTS" id="PR00682">
    <property type="entry name" value="IPNSYNTHASE"/>
</dbReference>
<sequence length="384" mass="43512">MATTETTTKTVAVDECPTTELRITSGDGPVTRTVLRTPPRDADLSEVPIIDISPIYSSSVAARQRVAQQLRDACTNTGFFYVTNHGVPADALEAAHAASLEFFRQPRAVKERAHASQSQIYNGYKPPQTQRINPFESVDVRESFSWKYDPKYDECVTDMAAIPAKVSQCLTSEEFLWDATANLPHFKDAILKYWRSCLKLARALVRSFALSLHLPEDYFDDKFSHPDATFSVNYYPPLEQPAAALDESVQVSIGSHTDFQLFTMLWQDSTGGLQVLNKQGQWLKAKPIEGTFVVNIADYMQRITNDLYVSTIHRVQNWSGKERISMPFFFGFNLNESCDVLDSCVAPGEKKKYQEISCHDWVKKRVEEMNRIKGRTEPHEKFDG</sequence>
<comment type="caution">
    <text evidence="4">The sequence shown here is derived from an EMBL/GenBank/DDBJ whole genome shotgun (WGS) entry which is preliminary data.</text>
</comment>
<dbReference type="PROSITE" id="PS51471">
    <property type="entry name" value="FE2OG_OXY"/>
    <property type="match status" value="1"/>
</dbReference>
<dbReference type="Pfam" id="PF14226">
    <property type="entry name" value="DIOX_N"/>
    <property type="match status" value="1"/>
</dbReference>
<dbReference type="EMBL" id="JAFIMR010000031">
    <property type="protein sequence ID" value="KAI1860466.1"/>
    <property type="molecule type" value="Genomic_DNA"/>
</dbReference>
<keyword evidence="5" id="KW-1185">Reference proteome</keyword>
<dbReference type="PANTHER" id="PTHR47990">
    <property type="entry name" value="2-OXOGLUTARATE (2OG) AND FE(II)-DEPENDENT OXYGENASE SUPERFAMILY PROTEIN-RELATED"/>
    <property type="match status" value="1"/>
</dbReference>
<dbReference type="InterPro" id="IPR027443">
    <property type="entry name" value="IPNS-like_sf"/>
</dbReference>
<dbReference type="InterPro" id="IPR005123">
    <property type="entry name" value="Oxoglu/Fe-dep_dioxygenase_dom"/>
</dbReference>
<dbReference type="SUPFAM" id="SSF51197">
    <property type="entry name" value="Clavaminate synthase-like"/>
    <property type="match status" value="1"/>
</dbReference>
<proteinExistence type="inferred from homology"/>
<reference evidence="4" key="1">
    <citation type="submission" date="2021-03" db="EMBL/GenBank/DDBJ databases">
        <title>Revisited historic fungal species revealed as producer of novel bioactive compounds through whole genome sequencing and comparative genomics.</title>
        <authorList>
            <person name="Vignolle G.A."/>
            <person name="Hochenegger N."/>
            <person name="Mach R.L."/>
            <person name="Mach-Aigner A.R."/>
            <person name="Javad Rahimi M."/>
            <person name="Salim K.A."/>
            <person name="Chan C.M."/>
            <person name="Lim L.B.L."/>
            <person name="Cai F."/>
            <person name="Druzhinina I.S."/>
            <person name="U'Ren J.M."/>
            <person name="Derntl C."/>
        </authorList>
    </citation>
    <scope>NUCLEOTIDE SEQUENCE</scope>
    <source>
        <strain evidence="4">TUCIM 5799</strain>
    </source>
</reference>
<evidence type="ECO:0000259" key="3">
    <source>
        <dbReference type="PROSITE" id="PS51471"/>
    </source>
</evidence>
<keyword evidence="2" id="KW-0479">Metal-binding</keyword>
<dbReference type="GO" id="GO:0016491">
    <property type="term" value="F:oxidoreductase activity"/>
    <property type="evidence" value="ECO:0007669"/>
    <property type="project" value="UniProtKB-KW"/>
</dbReference>
<dbReference type="InterPro" id="IPR026992">
    <property type="entry name" value="DIOX_N"/>
</dbReference>
<accession>A0A9P9WEX0</accession>
<keyword evidence="2" id="KW-0560">Oxidoreductase</keyword>
<name>A0A9P9WEX0_9PEZI</name>
<evidence type="ECO:0000256" key="2">
    <source>
        <dbReference type="RuleBase" id="RU003682"/>
    </source>
</evidence>
<feature type="domain" description="Fe2OG dioxygenase" evidence="3">
    <location>
        <begin position="225"/>
        <end position="332"/>
    </location>
</feature>
<evidence type="ECO:0000313" key="5">
    <source>
        <dbReference type="Proteomes" id="UP000829685"/>
    </source>
</evidence>
<protein>
    <recommendedName>
        <fullName evidence="3">Fe2OG dioxygenase domain-containing protein</fullName>
    </recommendedName>
</protein>
<dbReference type="Gene3D" id="2.60.120.330">
    <property type="entry name" value="B-lactam Antibiotic, Isopenicillin N Synthase, Chain"/>
    <property type="match status" value="1"/>
</dbReference>
<keyword evidence="2" id="KW-0408">Iron</keyword>
<gene>
    <name evidence="4" type="ORF">JX265_009865</name>
</gene>
<dbReference type="AlphaFoldDB" id="A0A9P9WEX0"/>
<evidence type="ECO:0000256" key="1">
    <source>
        <dbReference type="ARBA" id="ARBA00008056"/>
    </source>
</evidence>
<dbReference type="GO" id="GO:0046872">
    <property type="term" value="F:metal ion binding"/>
    <property type="evidence" value="ECO:0007669"/>
    <property type="project" value="UniProtKB-KW"/>
</dbReference>
<organism evidence="4 5">
    <name type="scientific">Neoarthrinium moseri</name>
    <dbReference type="NCBI Taxonomy" id="1658444"/>
    <lineage>
        <taxon>Eukaryota</taxon>
        <taxon>Fungi</taxon>
        <taxon>Dikarya</taxon>
        <taxon>Ascomycota</taxon>
        <taxon>Pezizomycotina</taxon>
        <taxon>Sordariomycetes</taxon>
        <taxon>Xylariomycetidae</taxon>
        <taxon>Amphisphaeriales</taxon>
        <taxon>Apiosporaceae</taxon>
        <taxon>Neoarthrinium</taxon>
    </lineage>
</organism>
<dbReference type="InterPro" id="IPR050231">
    <property type="entry name" value="Iron_ascorbate_oxido_reductase"/>
</dbReference>